<sequence length="567" mass="67501">MKVTLVGINSAYSHTNLAVYYLLNNSIPKGVDTGVKQYNINMLEENVIEDLFYEKSDVYIFSSYIWNIEYVLKVASSLKKTTNAKIVLGGSEVSFNAKNYFDKYDFIDYILAGEGEEITYDLLNGINNNKKISIENLFDKNSKDYTYIKKHIDFNKVIFPYKNVNMEDFQNKIIYYESQRGCPYNCSYCLSELDKSLRFRDLNKVKEEIMFFIDNNIPLVKFIDRTFNADNKRAKEIIRFILRNSKHTKFHFEVCANLLDDEIIELLGSAPNDMFQLEIGLQSINEHTIKEINRTTDTEKIGINVLKLLKNDNVHIHLDLISGLPYEDLNSFKESFNFAYNLKPHMLQLGFLKILHGTMMEKKKKDYDLKYNDFTPYEILSNKWLSYEDISNLKNIEFLVDRYFNSNNFYNTLEFFVNRIAGTPFEFYEMLKDYFIKNELFKRSISKDDLYEILYDFLKAYDEKNAYNLLSFDYLSYVKIRKPKKEFIEKIEVLNKEEVFEMLKTEDFRELYLNEYNELSNKELYKKISLYKFTINPITKEKKETLILFKNKKQDKVRLGHEYFCLN</sequence>
<evidence type="ECO:0000259" key="7">
    <source>
        <dbReference type="PROSITE" id="PS51918"/>
    </source>
</evidence>
<dbReference type="PROSITE" id="PS51332">
    <property type="entry name" value="B12_BINDING"/>
    <property type="match status" value="1"/>
</dbReference>
<comment type="cofactor">
    <cofactor evidence="1">
        <name>[4Fe-4S] cluster</name>
        <dbReference type="ChEBI" id="CHEBI:49883"/>
    </cofactor>
</comment>
<dbReference type="InterPro" id="IPR006158">
    <property type="entry name" value="Cobalamin-bd"/>
</dbReference>
<dbReference type="InterPro" id="IPR006638">
    <property type="entry name" value="Elp3/MiaA/NifB-like_rSAM"/>
</dbReference>
<accession>A0A3E3E2Z1</accession>
<dbReference type="PROSITE" id="PS51918">
    <property type="entry name" value="RADICAL_SAM"/>
    <property type="match status" value="1"/>
</dbReference>
<dbReference type="CDD" id="cd01335">
    <property type="entry name" value="Radical_SAM"/>
    <property type="match status" value="1"/>
</dbReference>
<name>A0A3E3E2Z1_9FIRM</name>
<evidence type="ECO:0000256" key="1">
    <source>
        <dbReference type="ARBA" id="ARBA00001966"/>
    </source>
</evidence>
<dbReference type="AlphaFoldDB" id="A0A3E3E2Z1"/>
<dbReference type="PANTHER" id="PTHR43409:SF16">
    <property type="entry name" value="SLR0320 PROTEIN"/>
    <property type="match status" value="1"/>
</dbReference>
<keyword evidence="5" id="KW-0411">Iron-sulfur</keyword>
<dbReference type="InterPro" id="IPR058240">
    <property type="entry name" value="rSAM_sf"/>
</dbReference>
<dbReference type="PANTHER" id="PTHR43409">
    <property type="entry name" value="ANAEROBIC MAGNESIUM-PROTOPORPHYRIN IX MONOMETHYL ESTER CYCLASE-RELATED"/>
    <property type="match status" value="1"/>
</dbReference>
<dbReference type="SFLD" id="SFLDG01123">
    <property type="entry name" value="methyltransferase_(Class_B)"/>
    <property type="match status" value="1"/>
</dbReference>
<reference evidence="8 9" key="1">
    <citation type="submission" date="2018-08" db="EMBL/GenBank/DDBJ databases">
        <title>A genome reference for cultivated species of the human gut microbiota.</title>
        <authorList>
            <person name="Zou Y."/>
            <person name="Xue W."/>
            <person name="Luo G."/>
        </authorList>
    </citation>
    <scope>NUCLEOTIDE SEQUENCE [LARGE SCALE GENOMIC DNA]</scope>
    <source>
        <strain evidence="8 9">AM25-6</strain>
    </source>
</reference>
<evidence type="ECO:0000256" key="2">
    <source>
        <dbReference type="ARBA" id="ARBA00022691"/>
    </source>
</evidence>
<evidence type="ECO:0000256" key="4">
    <source>
        <dbReference type="ARBA" id="ARBA00023004"/>
    </source>
</evidence>
<dbReference type="GO" id="GO:0005829">
    <property type="term" value="C:cytosol"/>
    <property type="evidence" value="ECO:0007669"/>
    <property type="project" value="TreeGrafter"/>
</dbReference>
<proteinExistence type="predicted"/>
<dbReference type="Gene3D" id="3.80.30.20">
    <property type="entry name" value="tm_1862 like domain"/>
    <property type="match status" value="1"/>
</dbReference>
<dbReference type="Proteomes" id="UP000261212">
    <property type="component" value="Unassembled WGS sequence"/>
</dbReference>
<dbReference type="Pfam" id="PF04055">
    <property type="entry name" value="Radical_SAM"/>
    <property type="match status" value="1"/>
</dbReference>
<dbReference type="InterPro" id="IPR007197">
    <property type="entry name" value="rSAM"/>
</dbReference>
<evidence type="ECO:0000313" key="8">
    <source>
        <dbReference type="EMBL" id="RGD75539.1"/>
    </source>
</evidence>
<evidence type="ECO:0000256" key="5">
    <source>
        <dbReference type="ARBA" id="ARBA00023014"/>
    </source>
</evidence>
<comment type="caution">
    <text evidence="8">The sequence shown here is derived from an EMBL/GenBank/DDBJ whole genome shotgun (WGS) entry which is preliminary data.</text>
</comment>
<dbReference type="Pfam" id="PF13311">
    <property type="entry name" value="DUF4080"/>
    <property type="match status" value="1"/>
</dbReference>
<dbReference type="EMBL" id="QUSM01000002">
    <property type="protein sequence ID" value="RGD75539.1"/>
    <property type="molecule type" value="Genomic_DNA"/>
</dbReference>
<dbReference type="Gene3D" id="3.40.50.280">
    <property type="entry name" value="Cobalamin-binding domain"/>
    <property type="match status" value="1"/>
</dbReference>
<dbReference type="GO" id="GO:0003824">
    <property type="term" value="F:catalytic activity"/>
    <property type="evidence" value="ECO:0007669"/>
    <property type="project" value="InterPro"/>
</dbReference>
<evidence type="ECO:0000256" key="3">
    <source>
        <dbReference type="ARBA" id="ARBA00022723"/>
    </source>
</evidence>
<dbReference type="InterPro" id="IPR023404">
    <property type="entry name" value="rSAM_horseshoe"/>
</dbReference>
<dbReference type="Pfam" id="PF02310">
    <property type="entry name" value="B12-binding"/>
    <property type="match status" value="1"/>
</dbReference>
<dbReference type="SUPFAM" id="SSF102114">
    <property type="entry name" value="Radical SAM enzymes"/>
    <property type="match status" value="1"/>
</dbReference>
<dbReference type="SFLD" id="SFLDG01082">
    <property type="entry name" value="B12-binding_domain_containing"/>
    <property type="match status" value="1"/>
</dbReference>
<dbReference type="RefSeq" id="WP_117531782.1">
    <property type="nucleotide sequence ID" value="NZ_QUSM01000002.1"/>
</dbReference>
<dbReference type="SMART" id="SM00729">
    <property type="entry name" value="Elp3"/>
    <property type="match status" value="1"/>
</dbReference>
<dbReference type="SFLD" id="SFLDS00029">
    <property type="entry name" value="Radical_SAM"/>
    <property type="match status" value="1"/>
</dbReference>
<keyword evidence="2" id="KW-0949">S-adenosyl-L-methionine</keyword>
<evidence type="ECO:0000313" key="9">
    <source>
        <dbReference type="Proteomes" id="UP000261212"/>
    </source>
</evidence>
<dbReference type="InterPro" id="IPR034466">
    <property type="entry name" value="Methyltransferase_Class_B"/>
</dbReference>
<dbReference type="GO" id="GO:0031419">
    <property type="term" value="F:cobalamin binding"/>
    <property type="evidence" value="ECO:0007669"/>
    <property type="project" value="InterPro"/>
</dbReference>
<dbReference type="GO" id="GO:0046872">
    <property type="term" value="F:metal ion binding"/>
    <property type="evidence" value="ECO:0007669"/>
    <property type="project" value="UniProtKB-KW"/>
</dbReference>
<gene>
    <name evidence="8" type="ORF">DW687_04220</name>
</gene>
<dbReference type="InterPro" id="IPR051198">
    <property type="entry name" value="BchE-like"/>
</dbReference>
<feature type="domain" description="B12-binding" evidence="6">
    <location>
        <begin position="1"/>
        <end position="133"/>
    </location>
</feature>
<evidence type="ECO:0000259" key="6">
    <source>
        <dbReference type="PROSITE" id="PS51332"/>
    </source>
</evidence>
<feature type="domain" description="Radical SAM core" evidence="7">
    <location>
        <begin position="168"/>
        <end position="397"/>
    </location>
</feature>
<organism evidence="8 9">
    <name type="scientific">Anaerofustis stercorihominis</name>
    <dbReference type="NCBI Taxonomy" id="214853"/>
    <lineage>
        <taxon>Bacteria</taxon>
        <taxon>Bacillati</taxon>
        <taxon>Bacillota</taxon>
        <taxon>Clostridia</taxon>
        <taxon>Eubacteriales</taxon>
        <taxon>Eubacteriaceae</taxon>
        <taxon>Anaerofustis</taxon>
    </lineage>
</organism>
<keyword evidence="4" id="KW-0408">Iron</keyword>
<keyword evidence="3" id="KW-0479">Metal-binding</keyword>
<dbReference type="InterPro" id="IPR025288">
    <property type="entry name" value="DUF4080"/>
</dbReference>
<dbReference type="GO" id="GO:0051539">
    <property type="term" value="F:4 iron, 4 sulfur cluster binding"/>
    <property type="evidence" value="ECO:0007669"/>
    <property type="project" value="UniProtKB-KW"/>
</dbReference>
<protein>
    <submittedName>
        <fullName evidence="8">DUF4080 domain-containing protein</fullName>
    </submittedName>
</protein>